<keyword evidence="1" id="KW-0812">Transmembrane</keyword>
<dbReference type="Proteomes" id="UP000722459">
    <property type="component" value="Unassembled WGS sequence"/>
</dbReference>
<evidence type="ECO:0000256" key="1">
    <source>
        <dbReference type="SAM" id="Phobius"/>
    </source>
</evidence>
<keyword evidence="1" id="KW-0472">Membrane</keyword>
<dbReference type="AlphaFoldDB" id="A0A8T5GGC0"/>
<organism evidence="2 3">
    <name type="scientific">Candidatus Iainarchaeum sp</name>
    <dbReference type="NCBI Taxonomy" id="3101447"/>
    <lineage>
        <taxon>Archaea</taxon>
        <taxon>Candidatus Iainarchaeota</taxon>
        <taxon>Candidatus Iainarchaeia</taxon>
        <taxon>Candidatus Iainarchaeales</taxon>
        <taxon>Candidatus Iainarchaeaceae</taxon>
        <taxon>Candidatus Iainarchaeum</taxon>
    </lineage>
</organism>
<dbReference type="EMBL" id="JABJNZ010000046">
    <property type="protein sequence ID" value="MBT4870556.1"/>
    <property type="molecule type" value="Genomic_DNA"/>
</dbReference>
<feature type="transmembrane region" description="Helical" evidence="1">
    <location>
        <begin position="45"/>
        <end position="67"/>
    </location>
</feature>
<evidence type="ECO:0000313" key="2">
    <source>
        <dbReference type="EMBL" id="MBT4870556.1"/>
    </source>
</evidence>
<keyword evidence="1" id="KW-1133">Transmembrane helix</keyword>
<protein>
    <submittedName>
        <fullName evidence="2">Uncharacterized protein</fullName>
    </submittedName>
</protein>
<sequence>MKNSIISAIASFVLFILFSFLSMAPISHTLPEWIYLLSNSLKPIYPFFNPLAILMLIIFIISIAKIIHSLIKNRIN</sequence>
<name>A0A8T5GGC0_9ARCH</name>
<gene>
    <name evidence="2" type="ORF">HON47_03215</name>
</gene>
<proteinExistence type="predicted"/>
<evidence type="ECO:0000313" key="3">
    <source>
        <dbReference type="Proteomes" id="UP000722459"/>
    </source>
</evidence>
<reference evidence="2" key="1">
    <citation type="journal article" date="2021" name="ISME J.">
        <title>Mercury methylation by metabolically versatile and cosmopolitan marine bacteria.</title>
        <authorList>
            <person name="Lin H."/>
            <person name="Ascher D.B."/>
            <person name="Myung Y."/>
            <person name="Lamborg C.H."/>
            <person name="Hallam S.J."/>
            <person name="Gionfriddo C.M."/>
            <person name="Holt K.E."/>
            <person name="Moreau J.W."/>
        </authorList>
    </citation>
    <scope>NUCLEOTIDE SEQUENCE</scope>
    <source>
        <strain evidence="2">SI075_bin30</strain>
    </source>
</reference>
<comment type="caution">
    <text evidence="2">The sequence shown here is derived from an EMBL/GenBank/DDBJ whole genome shotgun (WGS) entry which is preliminary data.</text>
</comment>
<accession>A0A8T5GGC0</accession>